<dbReference type="SUPFAM" id="SSF46894">
    <property type="entry name" value="C-terminal effector domain of the bipartite response regulators"/>
    <property type="match status" value="1"/>
</dbReference>
<dbReference type="EMBL" id="NHRY01000173">
    <property type="protein sequence ID" value="PPQ32215.1"/>
    <property type="molecule type" value="Genomic_DNA"/>
</dbReference>
<dbReference type="PROSITE" id="PS00622">
    <property type="entry name" value="HTH_LUXR_1"/>
    <property type="match status" value="1"/>
</dbReference>
<dbReference type="PRINTS" id="PR00038">
    <property type="entry name" value="HTHLUXR"/>
</dbReference>
<keyword evidence="6" id="KW-1185">Reference proteome</keyword>
<evidence type="ECO:0000313" key="6">
    <source>
        <dbReference type="Proteomes" id="UP000239724"/>
    </source>
</evidence>
<dbReference type="SMART" id="SM00421">
    <property type="entry name" value="HTH_LUXR"/>
    <property type="match status" value="1"/>
</dbReference>
<gene>
    <name evidence="5" type="ORF">CCS01_16010</name>
</gene>
<reference evidence="5 6" key="1">
    <citation type="journal article" date="2018" name="Arch. Microbiol.">
        <title>New insights into the metabolic potential of the phototrophic purple bacterium Rhodopila globiformis DSM 161(T) from its draft genome sequence and evidence for a vanadium-dependent nitrogenase.</title>
        <authorList>
            <person name="Imhoff J.F."/>
            <person name="Rahn T."/>
            <person name="Kunzel S."/>
            <person name="Neulinger S.C."/>
        </authorList>
    </citation>
    <scope>NUCLEOTIDE SEQUENCE [LARGE SCALE GENOMIC DNA]</scope>
    <source>
        <strain evidence="5 6">DSM 161</strain>
    </source>
</reference>
<keyword evidence="2" id="KW-0238">DNA-binding</keyword>
<keyword evidence="3" id="KW-0804">Transcription</keyword>
<dbReference type="PANTHER" id="PTHR44688">
    <property type="entry name" value="DNA-BINDING TRANSCRIPTIONAL ACTIVATOR DEVR_DOSR"/>
    <property type="match status" value="1"/>
</dbReference>
<dbReference type="InterPro" id="IPR016032">
    <property type="entry name" value="Sig_transdc_resp-reg_C-effctor"/>
</dbReference>
<dbReference type="Proteomes" id="UP000239724">
    <property type="component" value="Unassembled WGS sequence"/>
</dbReference>
<dbReference type="Pfam" id="PF00196">
    <property type="entry name" value="GerE"/>
    <property type="match status" value="1"/>
</dbReference>
<evidence type="ECO:0000256" key="3">
    <source>
        <dbReference type="ARBA" id="ARBA00023163"/>
    </source>
</evidence>
<feature type="domain" description="HTH luxR-type" evidence="4">
    <location>
        <begin position="170"/>
        <end position="235"/>
    </location>
</feature>
<dbReference type="Gene3D" id="3.40.50.2300">
    <property type="match status" value="1"/>
</dbReference>
<organism evidence="5 6">
    <name type="scientific">Rhodopila globiformis</name>
    <name type="common">Rhodopseudomonas globiformis</name>
    <dbReference type="NCBI Taxonomy" id="1071"/>
    <lineage>
        <taxon>Bacteria</taxon>
        <taxon>Pseudomonadati</taxon>
        <taxon>Pseudomonadota</taxon>
        <taxon>Alphaproteobacteria</taxon>
        <taxon>Acetobacterales</taxon>
        <taxon>Acetobacteraceae</taxon>
        <taxon>Rhodopila</taxon>
    </lineage>
</organism>
<accession>A0A2S6NC63</accession>
<dbReference type="RefSeq" id="WP_104519835.1">
    <property type="nucleotide sequence ID" value="NZ_NHRY01000173.1"/>
</dbReference>
<dbReference type="PANTHER" id="PTHR44688:SF16">
    <property type="entry name" value="DNA-BINDING TRANSCRIPTIONAL ACTIVATOR DEVR_DOSR"/>
    <property type="match status" value="1"/>
</dbReference>
<dbReference type="AlphaFoldDB" id="A0A2S6NC63"/>
<dbReference type="GO" id="GO:0006355">
    <property type="term" value="P:regulation of DNA-templated transcription"/>
    <property type="evidence" value="ECO:0007669"/>
    <property type="project" value="InterPro"/>
</dbReference>
<protein>
    <recommendedName>
        <fullName evidence="4">HTH luxR-type domain-containing protein</fullName>
    </recommendedName>
</protein>
<dbReference type="PROSITE" id="PS50043">
    <property type="entry name" value="HTH_LUXR_2"/>
    <property type="match status" value="1"/>
</dbReference>
<evidence type="ECO:0000259" key="4">
    <source>
        <dbReference type="PROSITE" id="PS50043"/>
    </source>
</evidence>
<dbReference type="GO" id="GO:0003677">
    <property type="term" value="F:DNA binding"/>
    <property type="evidence" value="ECO:0007669"/>
    <property type="project" value="UniProtKB-KW"/>
</dbReference>
<keyword evidence="1" id="KW-0805">Transcription regulation</keyword>
<evidence type="ECO:0000256" key="2">
    <source>
        <dbReference type="ARBA" id="ARBA00023125"/>
    </source>
</evidence>
<evidence type="ECO:0000256" key="1">
    <source>
        <dbReference type="ARBA" id="ARBA00023015"/>
    </source>
</evidence>
<evidence type="ECO:0000313" key="5">
    <source>
        <dbReference type="EMBL" id="PPQ32215.1"/>
    </source>
</evidence>
<dbReference type="CDD" id="cd06170">
    <property type="entry name" value="LuxR_C_like"/>
    <property type="match status" value="1"/>
</dbReference>
<proteinExistence type="predicted"/>
<dbReference type="OrthoDB" id="7272316at2"/>
<comment type="caution">
    <text evidence="5">The sequence shown here is derived from an EMBL/GenBank/DDBJ whole genome shotgun (WGS) entry which is preliminary data.</text>
</comment>
<sequence length="252" mass="27276">MKTIIRLPGPEDTNLSPAGVETIDIRQKGGVVVLAQRGFIRECVAIWLTTCCSEQCMPVSDEAAFSPAAVLIDASRPGWNTKWIEKQVSAQQSRRASAPVVVLIDPEDADRALDLVNRLDLRGYIPTSESAEVAAAALQLVIAGGTYIPHGGIAGRGFPTTKSSQISLERPVVLQTLTAREQAVLQLLEVGMPNKVIARQLGMSLSTVKIHVHHIIRKLNVQNRTEAVIAAARFKSRPLEVSSGLDFSQIIE</sequence>
<dbReference type="InterPro" id="IPR000792">
    <property type="entry name" value="Tscrpt_reg_LuxR_C"/>
</dbReference>
<name>A0A2S6NC63_RHOGL</name>